<dbReference type="InterPro" id="IPR008223">
    <property type="entry name" value="Urease_gamma-beta_su"/>
</dbReference>
<reference evidence="5 6" key="1">
    <citation type="submission" date="2012-11" db="EMBL/GenBank/DDBJ databases">
        <authorList>
            <person name="Weinstock G."/>
            <person name="Sodergren E."/>
            <person name="Lobos E.A."/>
            <person name="Fulton L."/>
            <person name="Fulton R."/>
            <person name="Courtney L."/>
            <person name="Fronick C."/>
            <person name="O'Laughlin M."/>
            <person name="Godfrey J."/>
            <person name="Wilson R.M."/>
            <person name="Miner T."/>
            <person name="Farmer C."/>
            <person name="Delehaunty K."/>
            <person name="Cordes M."/>
            <person name="Minx P."/>
            <person name="Tomlinson C."/>
            <person name="Chen J."/>
            <person name="Wollam A."/>
            <person name="Pepin K.H."/>
            <person name="Bhonagiri V."/>
            <person name="Zhang X."/>
            <person name="Suruliraj S."/>
            <person name="Antonio M."/>
            <person name="Secka O."/>
            <person name="Thomas J."/>
            <person name="Warren W."/>
            <person name="Mitreva M."/>
            <person name="Mardis E.R."/>
            <person name="Wilson R.K."/>
        </authorList>
    </citation>
    <scope>NUCLEOTIDE SEQUENCE [LARGE SCALE GENOMIC DNA]</scope>
    <source>
        <strain evidence="5 6">GAM260BSi</strain>
    </source>
</reference>
<dbReference type="Gene3D" id="3.30.280.10">
    <property type="entry name" value="Urease, gamma-like subunit"/>
    <property type="match status" value="1"/>
</dbReference>
<comment type="subunit">
    <text evidence="4">Heterohexamer of 3 UreA (alpha) and 3 UreB (beta) subunits.</text>
</comment>
<dbReference type="EC" id="3.5.1.5" evidence="4"/>
<dbReference type="InterPro" id="IPR050069">
    <property type="entry name" value="Urease_subunit"/>
</dbReference>
<gene>
    <name evidence="4" type="primary">ureA</name>
    <name evidence="5" type="ORF">HMPREF1418_01512</name>
</gene>
<proteinExistence type="inferred from homology"/>
<dbReference type="SUPFAM" id="SSF54111">
    <property type="entry name" value="Urease, gamma-subunit"/>
    <property type="match status" value="1"/>
</dbReference>
<evidence type="ECO:0000256" key="4">
    <source>
        <dbReference type="HAMAP-Rule" id="MF_01955"/>
    </source>
</evidence>
<dbReference type="NCBIfam" id="TIGR00192">
    <property type="entry name" value="urease_beta"/>
    <property type="match status" value="1"/>
</dbReference>
<dbReference type="FunFam" id="2.10.150.10:FF:000001">
    <property type="entry name" value="Urease subunit beta"/>
    <property type="match status" value="1"/>
</dbReference>
<keyword evidence="2 4" id="KW-0378">Hydrolase</keyword>
<dbReference type="PATRIC" id="fig|1159046.3.peg.1419"/>
<dbReference type="CDD" id="cd00407">
    <property type="entry name" value="Urease_beta"/>
    <property type="match status" value="1"/>
</dbReference>
<organism evidence="5 6">
    <name type="scientific">Helicobacter pylori GAM260BSi</name>
    <dbReference type="NCBI Taxonomy" id="1159046"/>
    <lineage>
        <taxon>Bacteria</taxon>
        <taxon>Pseudomonadati</taxon>
        <taxon>Campylobacterota</taxon>
        <taxon>Epsilonproteobacteria</taxon>
        <taxon>Campylobacterales</taxon>
        <taxon>Helicobacteraceae</taxon>
        <taxon>Helicobacter</taxon>
    </lineage>
</organism>
<dbReference type="AlphaFoldDB" id="M3QM87"/>
<dbReference type="GO" id="GO:0043419">
    <property type="term" value="P:urea catabolic process"/>
    <property type="evidence" value="ECO:0007669"/>
    <property type="project" value="UniProtKB-UniRule"/>
</dbReference>
<evidence type="ECO:0000256" key="2">
    <source>
        <dbReference type="ARBA" id="ARBA00022801"/>
    </source>
</evidence>
<comment type="catalytic activity">
    <reaction evidence="3 4">
        <text>urea + 2 H2O + H(+) = hydrogencarbonate + 2 NH4(+)</text>
        <dbReference type="Rhea" id="RHEA:20557"/>
        <dbReference type="ChEBI" id="CHEBI:15377"/>
        <dbReference type="ChEBI" id="CHEBI:15378"/>
        <dbReference type="ChEBI" id="CHEBI:16199"/>
        <dbReference type="ChEBI" id="CHEBI:17544"/>
        <dbReference type="ChEBI" id="CHEBI:28938"/>
        <dbReference type="EC" id="3.5.1.5"/>
    </reaction>
</comment>
<comment type="caution">
    <text evidence="5">The sequence shown here is derived from an EMBL/GenBank/DDBJ whole genome shotgun (WGS) entry which is preliminary data.</text>
</comment>
<sequence length="252" mass="28127">MSSRKNTLRIGEGEMKLTPKELDKLMLHYAGELARKRKEKGIKLNYVEAVALISAHIMEEARAGKKTAAELMQEGRTLLKPDDVMDGVASMIHEVGIEAMFPDGTKLVTVHTPIEANGKLVPGELFLKNEDITINEGKKAVSVKVKNVGDRPVQIGSHFHFFEVNRCLDFDREKTFGKRLDIASGTAVRFEPGEEKSVELIDIGGNRRIFGFNALVDRQADNESKKIALHRAKERGFHGAKSDDNYVKTIKE</sequence>
<dbReference type="HAMAP" id="MF_01954">
    <property type="entry name" value="Urease_beta"/>
    <property type="match status" value="1"/>
</dbReference>
<dbReference type="InterPro" id="IPR002026">
    <property type="entry name" value="Urease_gamma/gamma-beta_su"/>
</dbReference>
<dbReference type="InterPro" id="IPR036461">
    <property type="entry name" value="Urease_betasu_sf"/>
</dbReference>
<comment type="subcellular location">
    <subcellularLocation>
        <location evidence="4">Cytoplasm</location>
    </subcellularLocation>
</comment>
<comment type="pathway">
    <text evidence="1 4">Nitrogen metabolism; urea degradation; CO(2) and NH(3) from urea (urease route): step 1/1.</text>
</comment>
<dbReference type="GO" id="GO:0016151">
    <property type="term" value="F:nickel cation binding"/>
    <property type="evidence" value="ECO:0007669"/>
    <property type="project" value="InterPro"/>
</dbReference>
<dbReference type="PANTHER" id="PTHR33569:SF1">
    <property type="entry name" value="UREASE"/>
    <property type="match status" value="1"/>
</dbReference>
<dbReference type="NCBIfam" id="TIGR00193">
    <property type="entry name" value="urease_gam"/>
    <property type="match status" value="1"/>
</dbReference>
<dbReference type="NCBIfam" id="NF009712">
    <property type="entry name" value="PRK13241.1"/>
    <property type="match status" value="1"/>
</dbReference>
<dbReference type="PANTHER" id="PTHR33569">
    <property type="entry name" value="UREASE"/>
    <property type="match status" value="1"/>
</dbReference>
<dbReference type="PIRSF" id="PIRSF001225">
    <property type="entry name" value="Urease_gammabeta"/>
    <property type="match status" value="1"/>
</dbReference>
<dbReference type="Pfam" id="PF00699">
    <property type="entry name" value="Urease_beta"/>
    <property type="match status" value="1"/>
</dbReference>
<dbReference type="Gene3D" id="2.10.150.10">
    <property type="entry name" value="Urease, beta subunit"/>
    <property type="match status" value="1"/>
</dbReference>
<dbReference type="SUPFAM" id="SSF51278">
    <property type="entry name" value="Urease, beta-subunit"/>
    <property type="match status" value="1"/>
</dbReference>
<protein>
    <recommendedName>
        <fullName evidence="4">Urease subunit alpha</fullName>
        <ecNumber evidence="4">3.5.1.5</ecNumber>
    </recommendedName>
    <alternativeName>
        <fullName evidence="4">Urea amidohydrolase subunit alpha</fullName>
    </alternativeName>
</protein>
<evidence type="ECO:0000256" key="3">
    <source>
        <dbReference type="ARBA" id="ARBA00047778"/>
    </source>
</evidence>
<dbReference type="UniPathway" id="UPA00258">
    <property type="reaction ID" value="UER00370"/>
</dbReference>
<dbReference type="GO" id="GO:0009039">
    <property type="term" value="F:urease activity"/>
    <property type="evidence" value="ECO:0007669"/>
    <property type="project" value="UniProtKB-UniRule"/>
</dbReference>
<dbReference type="GO" id="GO:0035550">
    <property type="term" value="C:urease complex"/>
    <property type="evidence" value="ECO:0007669"/>
    <property type="project" value="InterPro"/>
</dbReference>
<dbReference type="EMBL" id="APDV01000084">
    <property type="protein sequence ID" value="EMH21471.1"/>
    <property type="molecule type" value="Genomic_DNA"/>
</dbReference>
<dbReference type="HAMAP" id="MF_01955">
    <property type="entry name" value="Urease_beta_gamma"/>
    <property type="match status" value="1"/>
</dbReference>
<accession>M3QM87</accession>
<comment type="similarity">
    <text evidence="4">In the C-terminal section; belongs to the urease beta subunit family.</text>
</comment>
<dbReference type="InterPro" id="IPR002019">
    <property type="entry name" value="Urease_beta-like"/>
</dbReference>
<evidence type="ECO:0000256" key="1">
    <source>
        <dbReference type="ARBA" id="ARBA00004897"/>
    </source>
</evidence>
<evidence type="ECO:0000313" key="6">
    <source>
        <dbReference type="Proteomes" id="UP000012023"/>
    </source>
</evidence>
<dbReference type="Pfam" id="PF00547">
    <property type="entry name" value="Urease_gamma"/>
    <property type="match status" value="1"/>
</dbReference>
<feature type="region of interest" description="Urease gamma" evidence="4">
    <location>
        <begin position="1"/>
        <end position="116"/>
    </location>
</feature>
<dbReference type="Proteomes" id="UP000012023">
    <property type="component" value="Unassembled WGS sequence"/>
</dbReference>
<feature type="region of interest" description="Urease beta" evidence="4">
    <location>
        <begin position="117"/>
        <end position="252"/>
    </location>
</feature>
<dbReference type="HOGENOM" id="CLU_000980_3_0_7"/>
<dbReference type="NCBIfam" id="NF009671">
    <property type="entry name" value="PRK13192.1"/>
    <property type="match status" value="1"/>
</dbReference>
<dbReference type="FunFam" id="3.30.280.10:FF:000001">
    <property type="entry name" value="Urease subunit alpha"/>
    <property type="match status" value="1"/>
</dbReference>
<evidence type="ECO:0000313" key="5">
    <source>
        <dbReference type="EMBL" id="EMH21471.1"/>
    </source>
</evidence>
<dbReference type="NCBIfam" id="NF009682">
    <property type="entry name" value="PRK13203.1"/>
    <property type="match status" value="1"/>
</dbReference>
<dbReference type="CDD" id="cd00390">
    <property type="entry name" value="Urease_gamma"/>
    <property type="match status" value="1"/>
</dbReference>
<dbReference type="InterPro" id="IPR036463">
    <property type="entry name" value="Urease_gamma_sf"/>
</dbReference>
<dbReference type="NCBIfam" id="NF010592">
    <property type="entry name" value="PRK13986.1"/>
    <property type="match status" value="1"/>
</dbReference>
<comment type="similarity">
    <text evidence="4">In the N-terminal section; belongs to the urease gamma subunit family.</text>
</comment>
<name>M3QM87_HELPX</name>
<keyword evidence="4" id="KW-0963">Cytoplasm</keyword>
<comment type="caution">
    <text evidence="4">The orthologous protein is known as the gamma/beta subunit (UreAB) in most other bacteria.</text>
</comment>